<organism evidence="4 5">
    <name type="scientific">Ascosphaera apis ARSEF 7405</name>
    <dbReference type="NCBI Taxonomy" id="392613"/>
    <lineage>
        <taxon>Eukaryota</taxon>
        <taxon>Fungi</taxon>
        <taxon>Dikarya</taxon>
        <taxon>Ascomycota</taxon>
        <taxon>Pezizomycotina</taxon>
        <taxon>Eurotiomycetes</taxon>
        <taxon>Eurotiomycetidae</taxon>
        <taxon>Onygenales</taxon>
        <taxon>Ascosphaeraceae</taxon>
        <taxon>Ascosphaera</taxon>
    </lineage>
</organism>
<dbReference type="InterPro" id="IPR053828">
    <property type="entry name" value="Nucleosidase_C"/>
</dbReference>
<dbReference type="InterPro" id="IPR029052">
    <property type="entry name" value="Metallo-depent_PP-like"/>
</dbReference>
<gene>
    <name evidence="4" type="ORF">AAP_06288</name>
</gene>
<sequence length="507" mass="56849">MIPPSLLATALAFLYTLPASAIQPTAPSPIPAPLRDLSLGQLNFLHTTDIHGWLSGHLREPSFAADWGDYISFTEHMRAQADAAGNDLLVIDTGDRVEGSGLYDMSNPPGKYYYDIFQRQSIDLLCVGNHELYKAATADAEYNRMAKYYNTSYISSNVDIYDAKYGQYVPLAQRFKKFTTKNQGIRIMAFGFLFNFLGNANNTIVHTVESTIQQSWFQSAIRDSEIDLIVVAGHIPVHSDEYTALYRAIRQVRGDLPIHFFGGHLHIRDYARYDDKAYGLASGRFMETVGFASISGLSSAYTPHIRSTTPISFHRRYIDNNLFSYYHHTNTNESTFPTEKGLATTQMITDARNQLELDHTHGCSPDDYWMSRAKYPQDNSSIYTWLSHSVFPATVRNESRKHMPSLVLTNTGSIRFDILKGPFTRDSAATFCPFTSVFKYVKDVPYEKALVILALLNDGSEILKTGIKSLPGKARQRPMGIPEEIGRAQDAIEIDDTINHAGGAQDE</sequence>
<dbReference type="OrthoDB" id="7722975at2759"/>
<protein>
    <submittedName>
        <fullName evidence="4">5'-Nucleotidase/apyrase</fullName>
    </submittedName>
</protein>
<dbReference type="VEuPathDB" id="FungiDB:AAP_06288"/>
<evidence type="ECO:0000259" key="2">
    <source>
        <dbReference type="Pfam" id="PF00149"/>
    </source>
</evidence>
<dbReference type="PANTHER" id="PTHR11575">
    <property type="entry name" value="5'-NUCLEOTIDASE-RELATED"/>
    <property type="match status" value="1"/>
</dbReference>
<reference evidence="4 5" key="1">
    <citation type="journal article" date="2016" name="Genome Biol. Evol.">
        <title>Divergent and convergent evolution of fungal pathogenicity.</title>
        <authorList>
            <person name="Shang Y."/>
            <person name="Xiao G."/>
            <person name="Zheng P."/>
            <person name="Cen K."/>
            <person name="Zhan S."/>
            <person name="Wang C."/>
        </authorList>
    </citation>
    <scope>NUCLEOTIDE SEQUENCE [LARGE SCALE GENOMIC DNA]</scope>
    <source>
        <strain evidence="4 5">ARSEF 7405</strain>
    </source>
</reference>
<dbReference type="GO" id="GO:0019677">
    <property type="term" value="P:NAD+ catabolic process"/>
    <property type="evidence" value="ECO:0007669"/>
    <property type="project" value="EnsemblFungi"/>
</dbReference>
<dbReference type="InterPro" id="IPR036907">
    <property type="entry name" value="5'-Nucleotdase_C_sf"/>
</dbReference>
<evidence type="ECO:0000313" key="5">
    <source>
        <dbReference type="Proteomes" id="UP000242877"/>
    </source>
</evidence>
<dbReference type="CDD" id="cd07407">
    <property type="entry name" value="MPP_YHR202W_N"/>
    <property type="match status" value="1"/>
</dbReference>
<dbReference type="EMBL" id="AZGZ01000050">
    <property type="protein sequence ID" value="KZZ86714.1"/>
    <property type="molecule type" value="Genomic_DNA"/>
</dbReference>
<feature type="domain" description="Calcineurin-like phosphoesterase" evidence="2">
    <location>
        <begin position="43"/>
        <end position="267"/>
    </location>
</feature>
<dbReference type="GO" id="GO:0005576">
    <property type="term" value="C:extracellular region"/>
    <property type="evidence" value="ECO:0007669"/>
    <property type="project" value="EnsemblFungi"/>
</dbReference>
<dbReference type="InterPro" id="IPR004843">
    <property type="entry name" value="Calcineurin-like_PHP"/>
</dbReference>
<evidence type="ECO:0000256" key="1">
    <source>
        <dbReference type="SAM" id="SignalP"/>
    </source>
</evidence>
<dbReference type="FunFam" id="3.60.21.10:FF:000043">
    <property type="entry name" value="Ser/Thr protein phosphatase family"/>
    <property type="match status" value="1"/>
</dbReference>
<evidence type="ECO:0000259" key="3">
    <source>
        <dbReference type="Pfam" id="PF21953"/>
    </source>
</evidence>
<feature type="domain" description="Putative 5'-nucleotidase C-terminal" evidence="3">
    <location>
        <begin position="367"/>
        <end position="467"/>
    </location>
</feature>
<dbReference type="Gene3D" id="3.90.780.10">
    <property type="entry name" value="5'-Nucleotidase, C-terminal domain"/>
    <property type="match status" value="1"/>
</dbReference>
<dbReference type="GO" id="GO:0016787">
    <property type="term" value="F:hydrolase activity"/>
    <property type="evidence" value="ECO:0007669"/>
    <property type="project" value="InterPro"/>
</dbReference>
<dbReference type="InterPro" id="IPR006179">
    <property type="entry name" value="5_nucleotidase/apyrase"/>
</dbReference>
<dbReference type="SUPFAM" id="SSF55816">
    <property type="entry name" value="5'-nucleotidase (syn. UDP-sugar hydrolase), C-terminal domain"/>
    <property type="match status" value="1"/>
</dbReference>
<dbReference type="Gene3D" id="3.60.21.10">
    <property type="match status" value="1"/>
</dbReference>
<comment type="caution">
    <text evidence="4">The sequence shown here is derived from an EMBL/GenBank/DDBJ whole genome shotgun (WGS) entry which is preliminary data.</text>
</comment>
<name>A0A167UWV3_9EURO</name>
<keyword evidence="1" id="KW-0732">Signal</keyword>
<keyword evidence="5" id="KW-1185">Reference proteome</keyword>
<feature type="chain" id="PRO_5007893197" evidence="1">
    <location>
        <begin position="22"/>
        <end position="507"/>
    </location>
</feature>
<feature type="signal peptide" evidence="1">
    <location>
        <begin position="1"/>
        <end position="21"/>
    </location>
</feature>
<dbReference type="AlphaFoldDB" id="A0A167UWV3"/>
<dbReference type="InterPro" id="IPR041823">
    <property type="entry name" value="YHR202W_N"/>
</dbReference>
<dbReference type="Proteomes" id="UP000242877">
    <property type="component" value="Unassembled WGS sequence"/>
</dbReference>
<evidence type="ECO:0000313" key="4">
    <source>
        <dbReference type="EMBL" id="KZZ86714.1"/>
    </source>
</evidence>
<dbReference type="SUPFAM" id="SSF56300">
    <property type="entry name" value="Metallo-dependent phosphatases"/>
    <property type="match status" value="1"/>
</dbReference>
<proteinExistence type="predicted"/>
<accession>A0A167UWV3</accession>
<dbReference type="Pfam" id="PF21953">
    <property type="entry name" value="NadN_nucleosid_C"/>
    <property type="match status" value="1"/>
</dbReference>
<dbReference type="PANTHER" id="PTHR11575:SF43">
    <property type="entry name" value="SER_THR PROTEIN PHOSPHATASE FAMILY (AFU_ORTHOLOGUE AFUA_3G04160)"/>
    <property type="match status" value="1"/>
</dbReference>
<dbReference type="Pfam" id="PF00149">
    <property type="entry name" value="Metallophos"/>
    <property type="match status" value="1"/>
</dbReference>
<dbReference type="GO" id="GO:0005829">
    <property type="term" value="C:cytosol"/>
    <property type="evidence" value="ECO:0007669"/>
    <property type="project" value="EnsemblFungi"/>
</dbReference>